<dbReference type="PANTHER" id="PTHR45348:SF7">
    <property type="entry name" value="ZINC BINDING OXIDOREDUCTASE, PUTATIVE-RELATED"/>
    <property type="match status" value="1"/>
</dbReference>
<dbReference type="InterPro" id="IPR036291">
    <property type="entry name" value="NAD(P)-bd_dom_sf"/>
</dbReference>
<dbReference type="InterPro" id="IPR013154">
    <property type="entry name" value="ADH-like_N"/>
</dbReference>
<dbReference type="SMART" id="SM00829">
    <property type="entry name" value="PKS_ER"/>
    <property type="match status" value="1"/>
</dbReference>
<dbReference type="PANTHER" id="PTHR45348">
    <property type="entry name" value="HYPOTHETICAL OXIDOREDUCTASE (EUROFUNG)"/>
    <property type="match status" value="1"/>
</dbReference>
<dbReference type="SUPFAM" id="SSF50129">
    <property type="entry name" value="GroES-like"/>
    <property type="match status" value="1"/>
</dbReference>
<keyword evidence="3" id="KW-0560">Oxidoreductase</keyword>
<evidence type="ECO:0000256" key="1">
    <source>
        <dbReference type="ARBA" id="ARBA00008072"/>
    </source>
</evidence>
<evidence type="ECO:0000256" key="3">
    <source>
        <dbReference type="ARBA" id="ARBA00023002"/>
    </source>
</evidence>
<dbReference type="OrthoDB" id="48317at2759"/>
<dbReference type="CDD" id="cd08249">
    <property type="entry name" value="enoyl_reductase_like"/>
    <property type="match status" value="1"/>
</dbReference>
<gene>
    <name evidence="5" type="ORF">KVT40_000739</name>
</gene>
<evidence type="ECO:0000259" key="4">
    <source>
        <dbReference type="SMART" id="SM00829"/>
    </source>
</evidence>
<dbReference type="InterPro" id="IPR011032">
    <property type="entry name" value="GroES-like_sf"/>
</dbReference>
<comment type="caution">
    <text evidence="5">The sequence shown here is derived from an EMBL/GenBank/DDBJ whole genome shotgun (WGS) entry which is preliminary data.</text>
</comment>
<dbReference type="GO" id="GO:0016651">
    <property type="term" value="F:oxidoreductase activity, acting on NAD(P)H"/>
    <property type="evidence" value="ECO:0007669"/>
    <property type="project" value="InterPro"/>
</dbReference>
<organism evidence="5 6">
    <name type="scientific">Elsinoe batatas</name>
    <dbReference type="NCBI Taxonomy" id="2601811"/>
    <lineage>
        <taxon>Eukaryota</taxon>
        <taxon>Fungi</taxon>
        <taxon>Dikarya</taxon>
        <taxon>Ascomycota</taxon>
        <taxon>Pezizomycotina</taxon>
        <taxon>Dothideomycetes</taxon>
        <taxon>Dothideomycetidae</taxon>
        <taxon>Myriangiales</taxon>
        <taxon>Elsinoaceae</taxon>
        <taxon>Elsinoe</taxon>
    </lineage>
</organism>
<evidence type="ECO:0000313" key="6">
    <source>
        <dbReference type="Proteomes" id="UP000809789"/>
    </source>
</evidence>
<feature type="domain" description="Enoyl reductase (ER)" evidence="4">
    <location>
        <begin position="33"/>
        <end position="351"/>
    </location>
</feature>
<dbReference type="AlphaFoldDB" id="A0A8K0LAM6"/>
<name>A0A8K0LAM6_9PEZI</name>
<keyword evidence="6" id="KW-1185">Reference proteome</keyword>
<dbReference type="SUPFAM" id="SSF51735">
    <property type="entry name" value="NAD(P)-binding Rossmann-fold domains"/>
    <property type="match status" value="1"/>
</dbReference>
<sequence>MPPPSTTMKALTANRPLLSRIYNLATHTSPPLGAQVSTIPTPTPAPNQVLVRVTAVALNPTDHKHIDILSPRGSIIGCDYAGTIASVGSAATHLWSVGDRIAGVVHGGLYPDTGSFAEYLKVDADVAWRPPQGMSDDVAATYGVSATTAMLALNVTMGLPWPDARKEREDRVLLVYSGATTAGLATITLGKALGLTVVATASERSFEVVDYRSAKAAEEIKKKYPDVSFAVDCYSEGGSTDFCVEVVKKGGGRVVTLLGKGKAGAEGVEVIEILAYTLMGKEFAWLQPVGPKYGVKEGHREALVHYYKHLSEWLDVLKPLPTKSVGQGFDGILKGLDMLRKGEVSGAKLVVKM</sequence>
<comment type="subunit">
    <text evidence="2">Monomer.</text>
</comment>
<evidence type="ECO:0000256" key="2">
    <source>
        <dbReference type="ARBA" id="ARBA00011245"/>
    </source>
</evidence>
<protein>
    <recommendedName>
        <fullName evidence="4">Enoyl reductase (ER) domain-containing protein</fullName>
    </recommendedName>
</protein>
<reference evidence="5" key="1">
    <citation type="submission" date="2021-07" db="EMBL/GenBank/DDBJ databases">
        <title>Elsinoe batatas strain:CRI-CJ2 Genome sequencing and assembly.</title>
        <authorList>
            <person name="Huang L."/>
        </authorList>
    </citation>
    <scope>NUCLEOTIDE SEQUENCE</scope>
    <source>
        <strain evidence="5">CRI-CJ2</strain>
    </source>
</reference>
<dbReference type="Pfam" id="PF08240">
    <property type="entry name" value="ADH_N"/>
    <property type="match status" value="1"/>
</dbReference>
<dbReference type="InterPro" id="IPR047122">
    <property type="entry name" value="Trans-enoyl_RdTase-like"/>
</dbReference>
<dbReference type="Gene3D" id="3.40.50.720">
    <property type="entry name" value="NAD(P)-binding Rossmann-like Domain"/>
    <property type="match status" value="1"/>
</dbReference>
<accession>A0A8K0LAM6</accession>
<evidence type="ECO:0000313" key="5">
    <source>
        <dbReference type="EMBL" id="KAG8631599.1"/>
    </source>
</evidence>
<dbReference type="Proteomes" id="UP000809789">
    <property type="component" value="Unassembled WGS sequence"/>
</dbReference>
<comment type="similarity">
    <text evidence="1">Belongs to the zinc-containing alcohol dehydrogenase family.</text>
</comment>
<proteinExistence type="inferred from homology"/>
<dbReference type="InterPro" id="IPR020843">
    <property type="entry name" value="ER"/>
</dbReference>
<dbReference type="Gene3D" id="3.90.180.10">
    <property type="entry name" value="Medium-chain alcohol dehydrogenases, catalytic domain"/>
    <property type="match status" value="1"/>
</dbReference>
<dbReference type="EMBL" id="JAESVG020000001">
    <property type="protein sequence ID" value="KAG8631599.1"/>
    <property type="molecule type" value="Genomic_DNA"/>
</dbReference>